<evidence type="ECO:0000259" key="19">
    <source>
        <dbReference type="PROSITE" id="PS50215"/>
    </source>
</evidence>
<dbReference type="GO" id="GO:0008270">
    <property type="term" value="F:zinc ion binding"/>
    <property type="evidence" value="ECO:0007669"/>
    <property type="project" value="InterPro"/>
</dbReference>
<feature type="binding site" evidence="15">
    <location>
        <position position="375"/>
    </location>
    <ligand>
        <name>Ca(2+)</name>
        <dbReference type="ChEBI" id="CHEBI:29108"/>
        <label>1</label>
    </ligand>
</feature>
<evidence type="ECO:0008006" key="23">
    <source>
        <dbReference type="Google" id="ProtNLM"/>
    </source>
</evidence>
<feature type="active site" evidence="14 17">
    <location>
        <position position="434"/>
    </location>
</feature>
<evidence type="ECO:0000256" key="4">
    <source>
        <dbReference type="ARBA" id="ARBA00022670"/>
    </source>
</evidence>
<keyword evidence="3" id="KW-0272">Extracellular matrix</keyword>
<dbReference type="SMART" id="SM00209">
    <property type="entry name" value="TSP1"/>
    <property type="match status" value="18"/>
</dbReference>
<evidence type="ECO:0000256" key="5">
    <source>
        <dbReference type="ARBA" id="ARBA00022723"/>
    </source>
</evidence>
<keyword evidence="22" id="KW-1185">Reference proteome</keyword>
<dbReference type="InterPro" id="IPR050439">
    <property type="entry name" value="ADAMTS_ADAMTS-like"/>
</dbReference>
<feature type="disulfide bond" evidence="16">
    <location>
        <begin position="609"/>
        <end position="646"/>
    </location>
</feature>
<feature type="binding site" evidence="15">
    <location>
        <position position="500"/>
    </location>
    <ligand>
        <name>Ca(2+)</name>
        <dbReference type="ChEBI" id="CHEBI:29108"/>
        <label>2</label>
    </ligand>
</feature>
<feature type="binding site" evidence="15">
    <location>
        <position position="500"/>
    </location>
    <ligand>
        <name>Ca(2+)</name>
        <dbReference type="ChEBI" id="CHEBI:29108"/>
        <label>1</label>
    </ligand>
</feature>
<evidence type="ECO:0000256" key="6">
    <source>
        <dbReference type="ARBA" id="ARBA00022729"/>
    </source>
</evidence>
<dbReference type="Gene3D" id="2.60.120.830">
    <property type="match status" value="1"/>
</dbReference>
<keyword evidence="13" id="KW-0325">Glycoprotein</keyword>
<name>A0A8S1EZ72_9PELO</name>
<dbReference type="Proteomes" id="UP000494206">
    <property type="component" value="Unassembled WGS sequence"/>
</dbReference>
<evidence type="ECO:0000256" key="8">
    <source>
        <dbReference type="ARBA" id="ARBA00022801"/>
    </source>
</evidence>
<dbReference type="Gene3D" id="3.40.1620.60">
    <property type="match status" value="1"/>
</dbReference>
<evidence type="ECO:0000313" key="21">
    <source>
        <dbReference type="EMBL" id="CAB3406644.1"/>
    </source>
</evidence>
<gene>
    <name evidence="21" type="ORF">CBOVIS_LOCUS8692</name>
</gene>
<keyword evidence="18" id="KW-0472">Membrane</keyword>
<dbReference type="OrthoDB" id="5948003at2759"/>
<dbReference type="Pfam" id="PF17771">
    <property type="entry name" value="ADAMTS_CR_2"/>
    <property type="match status" value="1"/>
</dbReference>
<feature type="binding site" evidence="15">
    <location>
        <position position="292"/>
    </location>
    <ligand>
        <name>Ca(2+)</name>
        <dbReference type="ChEBI" id="CHEBI:29108"/>
        <label>1</label>
    </ligand>
</feature>
<dbReference type="GO" id="GO:0030198">
    <property type="term" value="P:extracellular matrix organization"/>
    <property type="evidence" value="ECO:0007669"/>
    <property type="project" value="InterPro"/>
</dbReference>
<sequence>MRSTPPLLHTTSAFVLLLIAAFVVGFYRESLLLRISINTLVRIEIRLSTFPVANGRSEASGARLTNVLVSRAKYSGVSVRHERLDNGVFAADAQHIRRRRSSGVGVATSTRRVRGVARDCGHSCHLRLRSHNRVYSVHLHRWNQIPPSQNKSVPVISNSNYAPMVLYLDSDESVRGRIARVAPDCIYRAHVSGVEQHSIVNLCDSDDGLYGLLALPDGIHTVEPIIDENSQEPRHRQHLVRKFDPMHFKAFDYLNSTTASAASATYAEPFEDVLDRKTRSRRAANSWDHYVEVLVVADTKMYEYHGRSLEDYVLTLFSTVASIYRHQSLRASINVVVVKIIVLKAENSGPRITQNAQQTLQDFCRWQQYYNDPDDTSIQHHDVAILLTRKDICRSQGKCDTLGLAELGTMCDMQKSCAIIEDNGLSAAFTVAHELGHVFSIPHDDERKCGQFMQVSKSNYHIMAPTLEYNTHPWSWSPCSAGMLERFLEANRGQIQCLFDQPVERRYYENVFTRDEPGKKYDANQQCKFVFGPASELCPYMPTCRRLWCATFYGSQMGCRTQHMPWADGTPCDESRNMFCHHGECVRIASQSLTRVDGQWGDWRGWGECSRTCGGGIQKALRDCDNPRPTNGGKYCVGQRERYRSCNTQECPWDTPPFRDVQCAEFNNKDIGIHGVPSKHTHWVPKYSNVAENERCKLYCQLSGSAAFYLLRDKVVDGTPCDRNGDDICVAGTCMPAGCDHTLYSTIRRDKCGICGGDDSSCKVVQGTFNEQGTFGYNEVMKIPAGSANIDIRQRGFNNQKEDDNYLSLRSANGEFLLNGHFQVSMTRQHISVQDTILEYSGSDAVVERINGTGPIRSDIFVHVLSVGSHPPDIYYEYMTAASPSVAERPPTRARYMWRVSDRWSECDRVCRGRQSQMLVCFDVSANRQTSERNCRVRKPKPSTRMCNIDCAVKWSTKDVTSCNAKCGIGQKRQKAVCVKLEGDRQTTIADINCDPNAKPAEIVSCYIDCTGRRWTYSEWTTCSETCGSNGKQFRKSYCVDGNNRRVDESLCGREIKEAVEKECNRIPCPRWVYGHWSECSRSCDGGVRMRHAQCLDAADRETYTSRCGTAHTHETCNTHPCTWWTFGPWSECSATCGEGMQLREANCTDRHGNHLADARCNKLERIVSKACRKPACPSWKLGEWSQCSVSCDDGWSSRRIACVDENGSEVDLSLCGPVADRPAIHQPCSLGACPFWKMSEWGACSVSCGTGQKERTVDCIYRDQIVDASYCGDSRPPSTFQTCSLAPCTSWQPSHWSPCSVSCGSGIQTRTIQCVRGPDRTPVGAYFCDKNARPREKRVCEKDPCGERRVYAKSQAEVPAIRWATGPWTACSATCGNGTQRRLLKCRDHIRDLPDAYCSHLEKFADTRSCQIRPCAQWRQGFWEACPATCGAHVQQTRNVSCVSADETQRVLKDTDCDIQKRPASARNCRLDPCPKGEEHLGSWIIGDWSKVCSATCGGGWRRRSVSCTSTSCDETRKPKMFDRCNEEICPPLTNNSWQISPWTHCSVTCGGGVQRRRIWCEDVSSGRIQDDTECVEQKPIEQRDCEMPPCPTVAQRASIPSVSSSSSASNQLTWQSSAWSACSAKCGRGTKRRVVECFDTALNVTVASTRCDKTDKPVEEVRCRVAHCPRWKTTAWSSCSVSCGRGVRTRDVFCYRGRKQKVDDEQCNPATKLRNESFCFPVACPAYTWTTTPWSKCKDECARGQQQTRRVFCMSNAGKRAAPRMCEPAPAPPIHRQCDTSKCPYEWVPGDWQSCSRTCGKGVQTRDVSCRLRSNVTLSTTTLTSVFGDAAVPREKCEQFPKPSETQTCELNPCDSEFQWQFGPWGSCSKTCGQGIRRRKVRCVDRHGKRVERSKCGSKRPRRTQLCFERNCLPSTCQEIRTTTGSTNDGNYTVLLDGFTITVYCHQMSDSIPKAYLNLNPATNFAEIYGKKLIYPHTCPFNGERNDSCHCSDDGDANAGLTRYEKIRVDLLNRKIHLTDYTFTKQIYGKYVPFATAGDCYSMKECPQGHFSLDLRDAGLRIVDDLNWEDHGHRTTSRIDRTFNNARIEGRCGGYCGKCAPERYKGLIFEVNTKMMKKSSQVLQRR</sequence>
<feature type="binding site" evidence="15">
    <location>
        <position position="382"/>
    </location>
    <ligand>
        <name>Ca(2+)</name>
        <dbReference type="ChEBI" id="CHEBI:29108"/>
        <label>1</label>
    </ligand>
</feature>
<dbReference type="SUPFAM" id="SSF55486">
    <property type="entry name" value="Metalloproteases ('zincins'), catalytic domain"/>
    <property type="match status" value="1"/>
</dbReference>
<feature type="disulfide bond" evidence="16">
    <location>
        <begin position="527"/>
        <end position="549"/>
    </location>
</feature>
<dbReference type="InterPro" id="IPR036383">
    <property type="entry name" value="TSP1_rpt_sf"/>
</dbReference>
<reference evidence="21 22" key="1">
    <citation type="submission" date="2020-04" db="EMBL/GenBank/DDBJ databases">
        <authorList>
            <person name="Laetsch R D."/>
            <person name="Stevens L."/>
            <person name="Kumar S."/>
            <person name="Blaxter L. M."/>
        </authorList>
    </citation>
    <scope>NUCLEOTIDE SEQUENCE [LARGE SCALE GENOMIC DNA]</scope>
</reference>
<evidence type="ECO:0000256" key="9">
    <source>
        <dbReference type="ARBA" id="ARBA00022833"/>
    </source>
</evidence>
<accession>A0A8S1EZ72</accession>
<keyword evidence="2" id="KW-0964">Secreted</keyword>
<evidence type="ECO:0000313" key="22">
    <source>
        <dbReference type="Proteomes" id="UP000494206"/>
    </source>
</evidence>
<feature type="binding site" evidence="15">
    <location>
        <position position="292"/>
    </location>
    <ligand>
        <name>Ca(2+)</name>
        <dbReference type="ChEBI" id="CHEBI:29108"/>
        <label>2</label>
    </ligand>
</feature>
<dbReference type="Pfam" id="PF19030">
    <property type="entry name" value="TSP1_ADAMTS"/>
    <property type="match status" value="16"/>
</dbReference>
<dbReference type="GO" id="GO:0006508">
    <property type="term" value="P:proteolysis"/>
    <property type="evidence" value="ECO:0007669"/>
    <property type="project" value="UniProtKB-KW"/>
</dbReference>
<dbReference type="Gene3D" id="3.40.390.10">
    <property type="entry name" value="Collagenase (Catalytic Domain)"/>
    <property type="match status" value="1"/>
</dbReference>
<feature type="binding site" evidence="15 17">
    <location>
        <position position="443"/>
    </location>
    <ligand>
        <name>Zn(2+)</name>
        <dbReference type="ChEBI" id="CHEBI:29105"/>
        <note>catalytic</note>
    </ligand>
</feature>
<feature type="binding site" evidence="15 17">
    <location>
        <position position="437"/>
    </location>
    <ligand>
        <name>Zn(2+)</name>
        <dbReference type="ChEBI" id="CHEBI:29105"/>
        <note>catalytic</note>
    </ligand>
</feature>
<evidence type="ECO:0000256" key="10">
    <source>
        <dbReference type="ARBA" id="ARBA00022869"/>
    </source>
</evidence>
<dbReference type="Pfam" id="PF08685">
    <property type="entry name" value="GON"/>
    <property type="match status" value="1"/>
</dbReference>
<feature type="disulfide bond" evidence="16">
    <location>
        <begin position="411"/>
        <end position="497"/>
    </location>
</feature>
<dbReference type="CDD" id="cd04273">
    <property type="entry name" value="ZnMc_ADAMTS_like"/>
    <property type="match status" value="1"/>
</dbReference>
<dbReference type="GO" id="GO:0016477">
    <property type="term" value="P:cell migration"/>
    <property type="evidence" value="ECO:0007669"/>
    <property type="project" value="UniProtKB-ARBA"/>
</dbReference>
<comment type="caution">
    <text evidence="21">The sequence shown here is derived from an EMBL/GenBank/DDBJ whole genome shotgun (WGS) entry which is preliminary data.</text>
</comment>
<evidence type="ECO:0000256" key="2">
    <source>
        <dbReference type="ARBA" id="ARBA00022525"/>
    </source>
</evidence>
<dbReference type="GO" id="GO:0005604">
    <property type="term" value="C:basement membrane"/>
    <property type="evidence" value="ECO:0007669"/>
    <property type="project" value="UniProtKB-SubCell"/>
</dbReference>
<dbReference type="InterPro" id="IPR000884">
    <property type="entry name" value="TSP1_rpt"/>
</dbReference>
<feature type="binding site" evidence="15">
    <location>
        <position position="375"/>
    </location>
    <ligand>
        <name>Ca(2+)</name>
        <dbReference type="ChEBI" id="CHEBI:29108"/>
        <label>2</label>
    </ligand>
</feature>
<protein>
    <recommendedName>
        <fullName evidence="23">Peptidase M12B domain-containing protein</fullName>
    </recommendedName>
</protein>
<evidence type="ECO:0000256" key="18">
    <source>
        <dbReference type="SAM" id="Phobius"/>
    </source>
</evidence>
<dbReference type="EMBL" id="CADEPM010000005">
    <property type="protein sequence ID" value="CAB3406644.1"/>
    <property type="molecule type" value="Genomic_DNA"/>
</dbReference>
<keyword evidence="10" id="KW-0084">Basement membrane</keyword>
<evidence type="ECO:0000256" key="12">
    <source>
        <dbReference type="ARBA" id="ARBA00023157"/>
    </source>
</evidence>
<dbReference type="InterPro" id="IPR024079">
    <property type="entry name" value="MetalloPept_cat_dom_sf"/>
</dbReference>
<dbReference type="FunFam" id="2.20.100.10:FF:000005">
    <property type="entry name" value="ADAM metallopeptidase with thrombospondin type 1 motif 9"/>
    <property type="match status" value="8"/>
</dbReference>
<evidence type="ECO:0000256" key="15">
    <source>
        <dbReference type="PIRSR" id="PIRSR613273-2"/>
    </source>
</evidence>
<evidence type="ECO:0000256" key="17">
    <source>
        <dbReference type="PROSITE-ProRule" id="PRU00276"/>
    </source>
</evidence>
<feature type="disulfide bond" evidence="16">
    <location>
        <begin position="572"/>
        <end position="585"/>
    </location>
</feature>
<evidence type="ECO:0000256" key="3">
    <source>
        <dbReference type="ARBA" id="ARBA00022530"/>
    </source>
</evidence>
<dbReference type="GO" id="GO:0009653">
    <property type="term" value="P:anatomical structure morphogenesis"/>
    <property type="evidence" value="ECO:0007669"/>
    <property type="project" value="UniProtKB-ARBA"/>
</dbReference>
<evidence type="ECO:0000256" key="1">
    <source>
        <dbReference type="ARBA" id="ARBA00004302"/>
    </source>
</evidence>
<dbReference type="PANTHER" id="PTHR13723:SF278">
    <property type="entry name" value="ADAM METALLOPEPTIDASE WITH THROMBOSPONDIN TYPE 1 MOTIF A, ISOFORM B"/>
    <property type="match status" value="1"/>
</dbReference>
<feature type="disulfide bond" evidence="16">
    <location>
        <begin position="624"/>
        <end position="636"/>
    </location>
</feature>
<dbReference type="Pfam" id="PF05986">
    <property type="entry name" value="ADAMTS_spacer1"/>
    <property type="match status" value="1"/>
</dbReference>
<keyword evidence="9 15" id="KW-0862">Zinc</keyword>
<dbReference type="PROSITE" id="PS50215">
    <property type="entry name" value="ADAM_MEPRO"/>
    <property type="match status" value="1"/>
</dbReference>
<dbReference type="PANTHER" id="PTHR13723">
    <property type="entry name" value="ADAMTS A DISINTEGRIN AND METALLOPROTEASE WITH THROMBOSPONDIN MOTIFS PROTEASE"/>
    <property type="match status" value="1"/>
</dbReference>
<organism evidence="21 22">
    <name type="scientific">Caenorhabditis bovis</name>
    <dbReference type="NCBI Taxonomy" id="2654633"/>
    <lineage>
        <taxon>Eukaryota</taxon>
        <taxon>Metazoa</taxon>
        <taxon>Ecdysozoa</taxon>
        <taxon>Nematoda</taxon>
        <taxon>Chromadorea</taxon>
        <taxon>Rhabditida</taxon>
        <taxon>Rhabditina</taxon>
        <taxon>Rhabditomorpha</taxon>
        <taxon>Rhabditoidea</taxon>
        <taxon>Rhabditidae</taxon>
        <taxon>Peloderinae</taxon>
        <taxon>Caenorhabditis</taxon>
    </lineage>
</organism>
<dbReference type="Pfam" id="PF00090">
    <property type="entry name" value="TSP_1"/>
    <property type="match status" value="1"/>
</dbReference>
<dbReference type="GO" id="GO:0004222">
    <property type="term" value="F:metalloendopeptidase activity"/>
    <property type="evidence" value="ECO:0007669"/>
    <property type="project" value="InterPro"/>
</dbReference>
<keyword evidence="5 15" id="KW-0479">Metal-binding</keyword>
<proteinExistence type="predicted"/>
<dbReference type="InterPro" id="IPR012314">
    <property type="entry name" value="Pept_M12B_GON-ADAMTSs"/>
</dbReference>
<feature type="domain" description="GON" evidence="20">
    <location>
        <begin position="1915"/>
        <end position="2114"/>
    </location>
</feature>
<dbReference type="Gene3D" id="2.20.100.10">
    <property type="entry name" value="Thrombospondin type-1 (TSP1) repeat"/>
    <property type="match status" value="15"/>
</dbReference>
<dbReference type="PROSITE" id="PS50092">
    <property type="entry name" value="TSP1"/>
    <property type="match status" value="14"/>
</dbReference>
<dbReference type="PROSITE" id="PS51046">
    <property type="entry name" value="GON"/>
    <property type="match status" value="1"/>
</dbReference>
<feature type="binding site" evidence="15 17">
    <location>
        <position position="433"/>
    </location>
    <ligand>
        <name>Zn(2+)</name>
        <dbReference type="ChEBI" id="CHEBI:29105"/>
        <note>catalytic</note>
    </ligand>
</feature>
<keyword evidence="15" id="KW-0106">Calcium</keyword>
<feature type="disulfide bond" evidence="16">
    <location>
        <begin position="538"/>
        <end position="559"/>
    </location>
</feature>
<dbReference type="InterPro" id="IPR010294">
    <property type="entry name" value="ADAMTS_spacer1"/>
</dbReference>
<dbReference type="FunFam" id="3.40.390.10:FF:000001">
    <property type="entry name" value="A disintegrin and metalloproteinase with thrombospondin motifs 1"/>
    <property type="match status" value="1"/>
</dbReference>
<feature type="transmembrane region" description="Helical" evidence="18">
    <location>
        <begin position="7"/>
        <end position="27"/>
    </location>
</feature>
<keyword evidence="18" id="KW-1133">Transmembrane helix</keyword>
<dbReference type="PRINTS" id="PR01857">
    <property type="entry name" value="ADAMTSFAMILY"/>
</dbReference>
<evidence type="ECO:0000259" key="20">
    <source>
        <dbReference type="PROSITE" id="PS51046"/>
    </source>
</evidence>
<comment type="cofactor">
    <cofactor evidence="15">
        <name>Zn(2+)</name>
        <dbReference type="ChEBI" id="CHEBI:29105"/>
    </cofactor>
    <text evidence="15">Binds 1 zinc ion per subunit.</text>
</comment>
<keyword evidence="6" id="KW-0732">Signal</keyword>
<feature type="binding site" evidence="15">
    <location>
        <position position="497"/>
    </location>
    <ligand>
        <name>Ca(2+)</name>
        <dbReference type="ChEBI" id="CHEBI:29108"/>
        <label>1</label>
    </ligand>
</feature>
<comment type="caution">
    <text evidence="17">Lacks conserved residue(s) required for the propagation of feature annotation.</text>
</comment>
<keyword evidence="7" id="KW-0677">Repeat</keyword>
<feature type="disulfide bond" evidence="16">
    <location>
        <begin position="544"/>
        <end position="580"/>
    </location>
</feature>
<dbReference type="SUPFAM" id="SSF82895">
    <property type="entry name" value="TSP-1 type 1 repeat"/>
    <property type="match status" value="16"/>
</dbReference>
<feature type="domain" description="Peptidase M12B" evidence="19">
    <location>
        <begin position="289"/>
        <end position="502"/>
    </location>
</feature>
<keyword evidence="8" id="KW-0378">Hydrolase</keyword>
<feature type="disulfide bond" evidence="16">
    <location>
        <begin position="449"/>
        <end position="479"/>
    </location>
</feature>
<evidence type="ECO:0000256" key="14">
    <source>
        <dbReference type="PIRSR" id="PIRSR613273-1"/>
    </source>
</evidence>
<dbReference type="InterPro" id="IPR041645">
    <property type="entry name" value="ADAMTS_CR_2"/>
</dbReference>
<keyword evidence="18" id="KW-0812">Transmembrane</keyword>
<comment type="subcellular location">
    <subcellularLocation>
        <location evidence="1">Secreted</location>
        <location evidence="1">Extracellular space</location>
        <location evidence="1">Extracellular matrix</location>
        <location evidence="1">Basement membrane</location>
    </subcellularLocation>
</comment>
<dbReference type="InterPro" id="IPR013273">
    <property type="entry name" value="ADAMTS/ADAMTS-like"/>
</dbReference>
<evidence type="ECO:0000256" key="16">
    <source>
        <dbReference type="PIRSR" id="PIRSR613273-3"/>
    </source>
</evidence>
<dbReference type="Pfam" id="PF01421">
    <property type="entry name" value="Reprolysin"/>
    <property type="match status" value="1"/>
</dbReference>
<keyword evidence="12 16" id="KW-1015">Disulfide bond</keyword>
<evidence type="ECO:0000256" key="11">
    <source>
        <dbReference type="ARBA" id="ARBA00023049"/>
    </source>
</evidence>
<keyword evidence="4" id="KW-0645">Protease</keyword>
<dbReference type="InterPro" id="IPR001590">
    <property type="entry name" value="Peptidase_M12B"/>
</dbReference>
<feature type="disulfide bond" evidence="16">
    <location>
        <begin position="613"/>
        <end position="651"/>
    </location>
</feature>
<feature type="disulfide bond" evidence="16">
    <location>
        <begin position="364"/>
        <end position="417"/>
    </location>
</feature>
<dbReference type="FunFam" id="2.60.120.830:FF:000001">
    <property type="entry name" value="A disintegrin and metalloproteinase with thrombospondin motifs 1"/>
    <property type="match status" value="1"/>
</dbReference>
<dbReference type="FunFam" id="2.20.100.10:FF:000006">
    <property type="entry name" value="A disintegrin and metalloproteinase with thrombospondin motifs 1"/>
    <property type="match status" value="1"/>
</dbReference>
<evidence type="ECO:0000256" key="13">
    <source>
        <dbReference type="ARBA" id="ARBA00023180"/>
    </source>
</evidence>
<keyword evidence="11" id="KW-0482">Metalloprotease</keyword>
<feature type="disulfide bond" evidence="16">
    <location>
        <begin position="393"/>
        <end position="399"/>
    </location>
</feature>
<evidence type="ECO:0000256" key="7">
    <source>
        <dbReference type="ARBA" id="ARBA00022737"/>
    </source>
</evidence>